<reference evidence="5 6" key="1">
    <citation type="submission" date="2016-10" db="EMBL/GenBank/DDBJ databases">
        <authorList>
            <person name="de Groot N.N."/>
        </authorList>
    </citation>
    <scope>NUCLEOTIDE SEQUENCE [LARGE SCALE GENOMIC DNA]</scope>
    <source>
        <strain evidence="5 6">DSM 797</strain>
    </source>
</reference>
<dbReference type="GO" id="GO:0016791">
    <property type="term" value="F:phosphatase activity"/>
    <property type="evidence" value="ECO:0007669"/>
    <property type="project" value="TreeGrafter"/>
</dbReference>
<dbReference type="InterPro" id="IPR006439">
    <property type="entry name" value="HAD-SF_hydro_IA"/>
</dbReference>
<dbReference type="InterPro" id="IPR023214">
    <property type="entry name" value="HAD_sf"/>
</dbReference>
<evidence type="ECO:0000256" key="4">
    <source>
        <dbReference type="ARBA" id="ARBA00022842"/>
    </source>
</evidence>
<evidence type="ECO:0000256" key="3">
    <source>
        <dbReference type="ARBA" id="ARBA00022801"/>
    </source>
</evidence>
<evidence type="ECO:0000313" key="5">
    <source>
        <dbReference type="EMBL" id="SDL49644.1"/>
    </source>
</evidence>
<evidence type="ECO:0000256" key="1">
    <source>
        <dbReference type="ARBA" id="ARBA00001946"/>
    </source>
</evidence>
<accession>A0A1G9KJF2</accession>
<dbReference type="Proteomes" id="UP000199068">
    <property type="component" value="Unassembled WGS sequence"/>
</dbReference>
<name>A0A1G9KJF2_9FIRM</name>
<dbReference type="InterPro" id="IPR036412">
    <property type="entry name" value="HAD-like_sf"/>
</dbReference>
<dbReference type="NCBIfam" id="TIGR01549">
    <property type="entry name" value="HAD-SF-IA-v1"/>
    <property type="match status" value="1"/>
</dbReference>
<comment type="cofactor">
    <cofactor evidence="1">
        <name>Mg(2+)</name>
        <dbReference type="ChEBI" id="CHEBI:18420"/>
    </cofactor>
</comment>
<evidence type="ECO:0000313" key="6">
    <source>
        <dbReference type="Proteomes" id="UP000199068"/>
    </source>
</evidence>
<dbReference type="STRING" id="1121325.SAMN04515677_102164"/>
<keyword evidence="2" id="KW-0479">Metal-binding</keyword>
<keyword evidence="6" id="KW-1185">Reference proteome</keyword>
<proteinExistence type="predicted"/>
<dbReference type="SUPFAM" id="SSF56784">
    <property type="entry name" value="HAD-like"/>
    <property type="match status" value="1"/>
</dbReference>
<dbReference type="Gene3D" id="3.40.50.1000">
    <property type="entry name" value="HAD superfamily/HAD-like"/>
    <property type="match status" value="1"/>
</dbReference>
<dbReference type="EMBL" id="FNGW01000002">
    <property type="protein sequence ID" value="SDL49644.1"/>
    <property type="molecule type" value="Genomic_DNA"/>
</dbReference>
<dbReference type="SFLD" id="SFLDS00003">
    <property type="entry name" value="Haloacid_Dehalogenase"/>
    <property type="match status" value="1"/>
</dbReference>
<dbReference type="GO" id="GO:0046872">
    <property type="term" value="F:metal ion binding"/>
    <property type="evidence" value="ECO:0007669"/>
    <property type="project" value="UniProtKB-KW"/>
</dbReference>
<gene>
    <name evidence="5" type="ORF">SAMN04515677_102164</name>
</gene>
<dbReference type="Pfam" id="PF13419">
    <property type="entry name" value="HAD_2"/>
    <property type="match status" value="1"/>
</dbReference>
<evidence type="ECO:0000256" key="2">
    <source>
        <dbReference type="ARBA" id="ARBA00022723"/>
    </source>
</evidence>
<sequence>MIKAIVFDLDDTLYSEKDFVYGAFEIVSEFIANKKNLESKFIFEQMMKTLDAHGRGKIFDIVCDENSIDIPIDDLVEVYRNAKPKISLFVESLEILKFLKKEGYKTGIITDGISIVQWNKIKQLDIKTYVDNIIVTGDFGDGFSKPNTKSFIEMARLFNVKPCEIIYVGDNPNKDFIGAREIGYKTVQIKNKYSEYGDLQLEKKYGPDYIIYNLLDLILILQEIKK</sequence>
<dbReference type="PANTHER" id="PTHR46470">
    <property type="entry name" value="N-ACYLNEURAMINATE-9-PHOSPHATASE"/>
    <property type="match status" value="1"/>
</dbReference>
<dbReference type="RefSeq" id="WP_092723148.1">
    <property type="nucleotide sequence ID" value="NZ_FNGW01000002.1"/>
</dbReference>
<keyword evidence="4" id="KW-0460">Magnesium</keyword>
<dbReference type="SFLD" id="SFLDG01129">
    <property type="entry name" value="C1.5:_HAD__Beta-PGM__Phosphata"/>
    <property type="match status" value="1"/>
</dbReference>
<dbReference type="AlphaFoldDB" id="A0A1G9KJF2"/>
<dbReference type="PANTHER" id="PTHR46470:SF2">
    <property type="entry name" value="GLYCERALDEHYDE 3-PHOSPHATE PHOSPHATASE"/>
    <property type="match status" value="1"/>
</dbReference>
<dbReference type="InterPro" id="IPR051400">
    <property type="entry name" value="HAD-like_hydrolase"/>
</dbReference>
<dbReference type="Gene3D" id="1.10.150.520">
    <property type="match status" value="1"/>
</dbReference>
<dbReference type="InterPro" id="IPR041492">
    <property type="entry name" value="HAD_2"/>
</dbReference>
<organism evidence="5 6">
    <name type="scientific">Romboutsia lituseburensis DSM 797</name>
    <dbReference type="NCBI Taxonomy" id="1121325"/>
    <lineage>
        <taxon>Bacteria</taxon>
        <taxon>Bacillati</taxon>
        <taxon>Bacillota</taxon>
        <taxon>Clostridia</taxon>
        <taxon>Peptostreptococcales</taxon>
        <taxon>Peptostreptococcaceae</taxon>
        <taxon>Romboutsia</taxon>
    </lineage>
</organism>
<keyword evidence="3 5" id="KW-0378">Hydrolase</keyword>
<protein>
    <submittedName>
        <fullName evidence="5">Putative hydrolase of the HAD superfamily</fullName>
    </submittedName>
</protein>
<dbReference type="GO" id="GO:0044281">
    <property type="term" value="P:small molecule metabolic process"/>
    <property type="evidence" value="ECO:0007669"/>
    <property type="project" value="UniProtKB-ARBA"/>
</dbReference>